<dbReference type="EMBL" id="SRJD01000004">
    <property type="protein sequence ID" value="TGA99209.1"/>
    <property type="molecule type" value="Genomic_DNA"/>
</dbReference>
<dbReference type="Proteomes" id="UP000298347">
    <property type="component" value="Unassembled WGS sequence"/>
</dbReference>
<feature type="transmembrane region" description="Helical" evidence="1">
    <location>
        <begin position="7"/>
        <end position="25"/>
    </location>
</feature>
<organism evidence="2 3">
    <name type="scientific">Sporolactobacillus shoreae</name>
    <dbReference type="NCBI Taxonomy" id="1465501"/>
    <lineage>
        <taxon>Bacteria</taxon>
        <taxon>Bacillati</taxon>
        <taxon>Bacillota</taxon>
        <taxon>Bacilli</taxon>
        <taxon>Bacillales</taxon>
        <taxon>Sporolactobacillaceae</taxon>
        <taxon>Sporolactobacillus</taxon>
    </lineage>
</organism>
<keyword evidence="3" id="KW-1185">Reference proteome</keyword>
<evidence type="ECO:0000313" key="3">
    <source>
        <dbReference type="Proteomes" id="UP000298347"/>
    </source>
</evidence>
<proteinExistence type="predicted"/>
<comment type="caution">
    <text evidence="2">The sequence shown here is derived from an EMBL/GenBank/DDBJ whole genome shotgun (WGS) entry which is preliminary data.</text>
</comment>
<dbReference type="AlphaFoldDB" id="A0A4Z0GSJ6"/>
<keyword evidence="1" id="KW-1133">Transmembrane helix</keyword>
<keyword evidence="1" id="KW-0472">Membrane</keyword>
<gene>
    <name evidence="2" type="ORF">E4665_05345</name>
</gene>
<feature type="transmembrane region" description="Helical" evidence="1">
    <location>
        <begin position="31"/>
        <end position="50"/>
    </location>
</feature>
<reference evidence="2 3" key="1">
    <citation type="journal article" date="2015" name="Int. J. Syst. Evol. Microbiol.">
        <title>Sporolactobacillus shoreae sp. nov. and Sporolactobacillus spathodeae sp. nov., two spore-forming lactic acid bacteria isolated from tree barks in Thailand.</title>
        <authorList>
            <person name="Thamacharoensuk T."/>
            <person name="Kitahara M."/>
            <person name="Ohkuma M."/>
            <person name="Thongchul N."/>
            <person name="Tanasupawat S."/>
        </authorList>
    </citation>
    <scope>NUCLEOTIDE SEQUENCE [LARGE SCALE GENOMIC DNA]</scope>
    <source>
        <strain evidence="2 3">BK92</strain>
    </source>
</reference>
<keyword evidence="1" id="KW-0812">Transmembrane</keyword>
<accession>A0A4Z0GSJ6</accession>
<sequence length="70" mass="8121">MLSIILFLSYFPLLFLFFITVLFRVDQFSTLLMYGMILWSIIVPFIVLFIEERKPEKGPVPSSSGKKSSK</sequence>
<evidence type="ECO:0000313" key="2">
    <source>
        <dbReference type="EMBL" id="TGA99209.1"/>
    </source>
</evidence>
<evidence type="ECO:0000256" key="1">
    <source>
        <dbReference type="SAM" id="Phobius"/>
    </source>
</evidence>
<protein>
    <submittedName>
        <fullName evidence="2">Uncharacterized protein</fullName>
    </submittedName>
</protein>
<name>A0A4Z0GSJ6_9BACL</name>